<dbReference type="EMBL" id="CYYW01000038">
    <property type="protein sequence ID" value="CUO71463.1"/>
    <property type="molecule type" value="Genomic_DNA"/>
</dbReference>
<organism evidence="2 7">
    <name type="scientific">Agathobacter rectalis</name>
    <dbReference type="NCBI Taxonomy" id="39491"/>
    <lineage>
        <taxon>Bacteria</taxon>
        <taxon>Bacillati</taxon>
        <taxon>Bacillota</taxon>
        <taxon>Clostridia</taxon>
        <taxon>Lachnospirales</taxon>
        <taxon>Lachnospiraceae</taxon>
        <taxon>Agathobacter</taxon>
    </lineage>
</organism>
<evidence type="ECO:0000256" key="1">
    <source>
        <dbReference type="SAM" id="MobiDB-lite"/>
    </source>
</evidence>
<dbReference type="GeneID" id="86987066"/>
<gene>
    <name evidence="3" type="ORF">ERS852417_02929</name>
    <name evidence="4" type="ORF">ERS852497_00876</name>
    <name evidence="5" type="ORF">LIZ82_15305</name>
    <name evidence="6" type="ORF">PNE45_08685</name>
    <name evidence="2" type="ORF">T1815_02041</name>
</gene>
<reference evidence="2" key="2">
    <citation type="submission" date="2015-05" db="EMBL/GenBank/DDBJ databases">
        <authorList>
            <person name="Wang D.B."/>
            <person name="Wang M."/>
        </authorList>
    </citation>
    <scope>NUCLEOTIDE SEQUENCE [LARGE SCALE GENOMIC DNA]</scope>
    <source>
        <strain evidence="2">T1-815</strain>
    </source>
</reference>
<sequence length="48" mass="5649">MSRRKRQKTGMINKEKENNSMTQETQTPQQTVDAQQMVIPQESERILT</sequence>
<dbReference type="Proteomes" id="UP000095602">
    <property type="component" value="Unassembled WGS sequence"/>
</dbReference>
<reference evidence="6" key="4">
    <citation type="submission" date="2023-01" db="EMBL/GenBank/DDBJ databases">
        <title>Human gut microbiome strain richness.</title>
        <authorList>
            <person name="Chen-Liaw A."/>
        </authorList>
    </citation>
    <scope>NUCLEOTIDE SEQUENCE</scope>
    <source>
        <strain evidence="6">1001283st1_D2_1001283B150209_150212</strain>
    </source>
</reference>
<protein>
    <submittedName>
        <fullName evidence="2">Uncharacterized protein</fullName>
    </submittedName>
</protein>
<reference evidence="5" key="3">
    <citation type="submission" date="2021-10" db="EMBL/GenBank/DDBJ databases">
        <title>Collection of gut derived symbiotic bacterial strains cultured from healthy donors.</title>
        <authorList>
            <person name="Lin H."/>
            <person name="Littmann E."/>
            <person name="Kohout C."/>
            <person name="Pamer E.G."/>
        </authorList>
    </citation>
    <scope>NUCLEOTIDE SEQUENCE</scope>
    <source>
        <strain evidence="5">DFI.7.28A</strain>
    </source>
</reference>
<evidence type="ECO:0000313" key="3">
    <source>
        <dbReference type="EMBL" id="CUO71463.1"/>
    </source>
</evidence>
<feature type="compositionally biased region" description="Polar residues" evidence="1">
    <location>
        <begin position="19"/>
        <end position="34"/>
    </location>
</feature>
<dbReference type="AlphaFoldDB" id="A0A0M6X176"/>
<evidence type="ECO:0000313" key="8">
    <source>
        <dbReference type="Proteomes" id="UP000095384"/>
    </source>
</evidence>
<accession>A0A0M6X176</accession>
<dbReference type="EMBL" id="JAJCJQ010000042">
    <property type="protein sequence ID" value="MCB6962242.1"/>
    <property type="molecule type" value="Genomic_DNA"/>
</dbReference>
<dbReference type="EMBL" id="CVRQ01000080">
    <property type="protein sequence ID" value="CRL42707.1"/>
    <property type="molecule type" value="Genomic_DNA"/>
</dbReference>
<keyword evidence="7" id="KW-1185">Reference proteome</keyword>
<name>A0A0M6X176_9FIRM</name>
<dbReference type="Proteomes" id="UP000049472">
    <property type="component" value="Unassembled WGS sequence"/>
</dbReference>
<dbReference type="Proteomes" id="UP001197741">
    <property type="component" value="Unassembled WGS sequence"/>
</dbReference>
<dbReference type="EMBL" id="CZAJ01000006">
    <property type="protein sequence ID" value="CUO80618.1"/>
    <property type="molecule type" value="Genomic_DNA"/>
</dbReference>
<evidence type="ECO:0000313" key="7">
    <source>
        <dbReference type="Proteomes" id="UP000049472"/>
    </source>
</evidence>
<evidence type="ECO:0000313" key="2">
    <source>
        <dbReference type="EMBL" id="CRL42707.1"/>
    </source>
</evidence>
<reference evidence="7" key="1">
    <citation type="submission" date="2015-05" db="EMBL/GenBank/DDBJ databases">
        <authorList>
            <consortium name="Pathogen Informatics"/>
        </authorList>
    </citation>
    <scope>NUCLEOTIDE SEQUENCE [LARGE SCALE GENOMIC DNA]</scope>
    <source>
        <strain evidence="3 8">2789STDY5608860</strain>
        <strain evidence="4 9">2789STDY5834884</strain>
        <strain evidence="7">T1-815</strain>
    </source>
</reference>
<evidence type="ECO:0000313" key="5">
    <source>
        <dbReference type="EMBL" id="MCB6962242.1"/>
    </source>
</evidence>
<evidence type="ECO:0000313" key="6">
    <source>
        <dbReference type="EMBL" id="MDB8018108.1"/>
    </source>
</evidence>
<proteinExistence type="predicted"/>
<dbReference type="Proteomes" id="UP001212823">
    <property type="component" value="Unassembled WGS sequence"/>
</dbReference>
<evidence type="ECO:0000313" key="4">
    <source>
        <dbReference type="EMBL" id="CUO80618.1"/>
    </source>
</evidence>
<dbReference type="EMBL" id="JAQLYE010000013">
    <property type="protein sequence ID" value="MDB8018108.1"/>
    <property type="molecule type" value="Genomic_DNA"/>
</dbReference>
<feature type="region of interest" description="Disordered" evidence="1">
    <location>
        <begin position="1"/>
        <end position="48"/>
    </location>
</feature>
<dbReference type="RefSeq" id="WP_012741055.1">
    <property type="nucleotide sequence ID" value="NZ_AP031452.1"/>
</dbReference>
<evidence type="ECO:0000313" key="9">
    <source>
        <dbReference type="Proteomes" id="UP000095602"/>
    </source>
</evidence>
<dbReference type="Proteomes" id="UP000095384">
    <property type="component" value="Unassembled WGS sequence"/>
</dbReference>